<dbReference type="Proteomes" id="UP000050795">
    <property type="component" value="Unassembled WGS sequence"/>
</dbReference>
<reference evidence="2" key="1">
    <citation type="submission" date="2022-06" db="EMBL/GenBank/DDBJ databases">
        <authorList>
            <person name="Berger JAMES D."/>
            <person name="Berger JAMES D."/>
        </authorList>
    </citation>
    <scope>NUCLEOTIDE SEQUENCE [LARGE SCALE GENOMIC DNA]</scope>
</reference>
<dbReference type="AlphaFoldDB" id="A0AA85JLA3"/>
<protein>
    <recommendedName>
        <fullName evidence="1">Reverse transcriptase domain-containing protein</fullName>
    </recommendedName>
</protein>
<accession>A0AA85JLA3</accession>
<dbReference type="PROSITE" id="PS50878">
    <property type="entry name" value="RT_POL"/>
    <property type="match status" value="1"/>
</dbReference>
<keyword evidence="2" id="KW-1185">Reference proteome</keyword>
<evidence type="ECO:0000259" key="1">
    <source>
        <dbReference type="PROSITE" id="PS50878"/>
    </source>
</evidence>
<dbReference type="PANTHER" id="PTHR21301:SF10">
    <property type="entry name" value="REVERSE TRANSCRIPTASE DOMAIN-CONTAINING PROTEIN"/>
    <property type="match status" value="1"/>
</dbReference>
<dbReference type="PANTHER" id="PTHR21301">
    <property type="entry name" value="REVERSE TRANSCRIPTASE"/>
    <property type="match status" value="1"/>
</dbReference>
<organism evidence="2 3">
    <name type="scientific">Trichobilharzia regenti</name>
    <name type="common">Nasal bird schistosome</name>
    <dbReference type="NCBI Taxonomy" id="157069"/>
    <lineage>
        <taxon>Eukaryota</taxon>
        <taxon>Metazoa</taxon>
        <taxon>Spiralia</taxon>
        <taxon>Lophotrochozoa</taxon>
        <taxon>Platyhelminthes</taxon>
        <taxon>Trematoda</taxon>
        <taxon>Digenea</taxon>
        <taxon>Strigeidida</taxon>
        <taxon>Schistosomatoidea</taxon>
        <taxon>Schistosomatidae</taxon>
        <taxon>Trichobilharzia</taxon>
    </lineage>
</organism>
<feature type="domain" description="Reverse transcriptase" evidence="1">
    <location>
        <begin position="1"/>
        <end position="106"/>
    </location>
</feature>
<dbReference type="Pfam" id="PF26215">
    <property type="entry name" value="HTH_animal"/>
    <property type="match status" value="1"/>
</dbReference>
<dbReference type="WBParaSite" id="TREG1_79180.1">
    <property type="protein sequence ID" value="TREG1_79180.1"/>
    <property type="gene ID" value="TREG1_79180"/>
</dbReference>
<evidence type="ECO:0000313" key="3">
    <source>
        <dbReference type="WBParaSite" id="TREG1_37970.1"/>
    </source>
</evidence>
<reference evidence="3 4" key="2">
    <citation type="submission" date="2023-11" db="UniProtKB">
        <authorList>
            <consortium name="WormBaseParasite"/>
        </authorList>
    </citation>
    <scope>IDENTIFICATION</scope>
</reference>
<sequence length="348" mass="40339">MGSPLGPLLADIFMSKLENTHLKKIIDNFGFYKRYVDDTFIIANNEENLENILDFFNSCHPAIQFTLEKESNATISFLDVQLARREQDGTLKRSIHRKPTWNGQLISFHSWVPIYTKRNLIRSLTHRIHNICSPETIEEELKTLKRILLENGYPERFITKAMKPKTQKPSMLTAPKKLLYLNLQFNGDSSAEILRNRLCRSLKKTFFAAELRLTFSTKPMIRTNVKDKLPLGASSMCIYQFTCSCGARYVGRTQRLLSKRISEHLPSWFYKGERRSPRHSSILEHLIESGHQANPQNNFSVIYTIRGNLAKRVRIKLLQTAEAMAIHILNPELCIQKKFVQSLNLQWS</sequence>
<proteinExistence type="predicted"/>
<dbReference type="InterPro" id="IPR000477">
    <property type="entry name" value="RT_dom"/>
</dbReference>
<name>A0AA85JLA3_TRIRE</name>
<dbReference type="InterPro" id="IPR058912">
    <property type="entry name" value="HTH_animal"/>
</dbReference>
<dbReference type="CDD" id="cd00304">
    <property type="entry name" value="RT_like"/>
    <property type="match status" value="1"/>
</dbReference>
<evidence type="ECO:0000313" key="2">
    <source>
        <dbReference type="Proteomes" id="UP000050795"/>
    </source>
</evidence>
<evidence type="ECO:0000313" key="4">
    <source>
        <dbReference type="WBParaSite" id="TREG1_79180.1"/>
    </source>
</evidence>
<dbReference type="WBParaSite" id="TREG1_37970.1">
    <property type="protein sequence ID" value="TREG1_37970.1"/>
    <property type="gene ID" value="TREG1_37970"/>
</dbReference>